<evidence type="ECO:0000313" key="12">
    <source>
        <dbReference type="WBParaSite" id="ACRNAN_Path_870.g3345.t1"/>
    </source>
</evidence>
<dbReference type="GO" id="GO:0008188">
    <property type="term" value="F:neuropeptide receptor activity"/>
    <property type="evidence" value="ECO:0007669"/>
    <property type="project" value="TreeGrafter"/>
</dbReference>
<evidence type="ECO:0000313" key="11">
    <source>
        <dbReference type="Proteomes" id="UP000887540"/>
    </source>
</evidence>
<evidence type="ECO:0000256" key="7">
    <source>
        <dbReference type="ARBA" id="ARBA00023224"/>
    </source>
</evidence>
<feature type="transmembrane region" description="Helical" evidence="9">
    <location>
        <begin position="49"/>
        <end position="68"/>
    </location>
</feature>
<dbReference type="AlphaFoldDB" id="A0A914CCL5"/>
<feature type="transmembrane region" description="Helical" evidence="9">
    <location>
        <begin position="89"/>
        <end position="113"/>
    </location>
</feature>
<keyword evidence="3 9" id="KW-1133">Transmembrane helix</keyword>
<evidence type="ECO:0000256" key="1">
    <source>
        <dbReference type="ARBA" id="ARBA00004141"/>
    </source>
</evidence>
<evidence type="ECO:0000256" key="6">
    <source>
        <dbReference type="ARBA" id="ARBA00023170"/>
    </source>
</evidence>
<dbReference type="WBParaSite" id="ACRNAN_Path_870.g3345.t1">
    <property type="protein sequence ID" value="ACRNAN_Path_870.g3345.t1"/>
    <property type="gene ID" value="ACRNAN_Path_870.g3345"/>
</dbReference>
<keyword evidence="6 8" id="KW-0675">Receptor</keyword>
<dbReference type="PROSITE" id="PS50262">
    <property type="entry name" value="G_PROTEIN_RECEP_F1_2"/>
    <property type="match status" value="1"/>
</dbReference>
<dbReference type="InterPro" id="IPR017452">
    <property type="entry name" value="GPCR_Rhodpsn_7TM"/>
</dbReference>
<organism evidence="11 12">
    <name type="scientific">Acrobeloides nanus</name>
    <dbReference type="NCBI Taxonomy" id="290746"/>
    <lineage>
        <taxon>Eukaryota</taxon>
        <taxon>Metazoa</taxon>
        <taxon>Ecdysozoa</taxon>
        <taxon>Nematoda</taxon>
        <taxon>Chromadorea</taxon>
        <taxon>Rhabditida</taxon>
        <taxon>Tylenchina</taxon>
        <taxon>Cephalobomorpha</taxon>
        <taxon>Cephaloboidea</taxon>
        <taxon>Cephalobidae</taxon>
        <taxon>Acrobeloides</taxon>
    </lineage>
</organism>
<evidence type="ECO:0000256" key="5">
    <source>
        <dbReference type="ARBA" id="ARBA00023136"/>
    </source>
</evidence>
<evidence type="ECO:0000256" key="2">
    <source>
        <dbReference type="ARBA" id="ARBA00022692"/>
    </source>
</evidence>
<dbReference type="InterPro" id="IPR000276">
    <property type="entry name" value="GPCR_Rhodpsn"/>
</dbReference>
<feature type="transmembrane region" description="Helical" evidence="9">
    <location>
        <begin position="209"/>
        <end position="229"/>
    </location>
</feature>
<evidence type="ECO:0000259" key="10">
    <source>
        <dbReference type="PROSITE" id="PS50262"/>
    </source>
</evidence>
<keyword evidence="5 9" id="KW-0472">Membrane</keyword>
<keyword evidence="7 8" id="KW-0807">Transducer</keyword>
<protein>
    <submittedName>
        <fullName evidence="12">G-protein coupled receptors family 1 profile domain-containing protein</fullName>
    </submittedName>
</protein>
<proteinExistence type="inferred from homology"/>
<name>A0A914CCL5_9BILA</name>
<keyword evidence="2 8" id="KW-0812">Transmembrane</keyword>
<evidence type="ECO:0000256" key="9">
    <source>
        <dbReference type="SAM" id="Phobius"/>
    </source>
</evidence>
<comment type="similarity">
    <text evidence="8">Belongs to the G-protein coupled receptor 1 family.</text>
</comment>
<dbReference type="PROSITE" id="PS00237">
    <property type="entry name" value="G_PROTEIN_RECEP_F1_1"/>
    <property type="match status" value="1"/>
</dbReference>
<comment type="subcellular location">
    <subcellularLocation>
        <location evidence="1">Membrane</location>
        <topology evidence="1">Multi-pass membrane protein</topology>
    </subcellularLocation>
</comment>
<feature type="transmembrane region" description="Helical" evidence="9">
    <location>
        <begin position="157"/>
        <end position="182"/>
    </location>
</feature>
<keyword evidence="4 8" id="KW-0297">G-protein coupled receptor</keyword>
<feature type="transmembrane region" description="Helical" evidence="9">
    <location>
        <begin position="7"/>
        <end position="29"/>
    </location>
</feature>
<dbReference type="GO" id="GO:0005886">
    <property type="term" value="C:plasma membrane"/>
    <property type="evidence" value="ECO:0007669"/>
    <property type="project" value="TreeGrafter"/>
</dbReference>
<sequence length="346" mass="40093">MQTPTNYYLFSLAISDLLVLILGLPMELYGVFDAVYPYHFGEFVCKLRAFLVEFTSYASILTITCFSIERWLAICFPLRIKMFSTLHRAIRVIIAVWVIAFVAATPFFFIVVINKLELPEDAISQPWTHLVSTDGKTIDGTEYCAMDVSKPNEQKRLIYIAFFVFFLLPAVLISVVYFHIVLKLKSVDHLLKEPSNDSMMKKNKSRRSLLKVLVSVVVMFFLCWLPFHIQRLLSIYLTEFQETGQTSPAVHYIFNIVFYTSGYCYYSNSACNPILYNILSEKYRIAFCRTILGEKIAQKMFNIKNKNLTMNTYVSVPYFPQRTPTKRSLQNQLNPQKCALPLRSEH</sequence>
<dbReference type="Gene3D" id="1.20.1070.10">
    <property type="entry name" value="Rhodopsin 7-helix transmembrane proteins"/>
    <property type="match status" value="1"/>
</dbReference>
<dbReference type="Proteomes" id="UP000887540">
    <property type="component" value="Unplaced"/>
</dbReference>
<accession>A0A914CCL5</accession>
<feature type="domain" description="G-protein coupled receptors family 1 profile" evidence="10">
    <location>
        <begin position="1"/>
        <end position="276"/>
    </location>
</feature>
<evidence type="ECO:0000256" key="8">
    <source>
        <dbReference type="RuleBase" id="RU000688"/>
    </source>
</evidence>
<evidence type="ECO:0000256" key="3">
    <source>
        <dbReference type="ARBA" id="ARBA00022989"/>
    </source>
</evidence>
<dbReference type="PANTHER" id="PTHR24243">
    <property type="entry name" value="G-PROTEIN COUPLED RECEPTOR"/>
    <property type="match status" value="1"/>
</dbReference>
<dbReference type="PANTHER" id="PTHR24243:SF208">
    <property type="entry name" value="PYROKININ-1 RECEPTOR"/>
    <property type="match status" value="1"/>
</dbReference>
<reference evidence="12" key="1">
    <citation type="submission" date="2022-11" db="UniProtKB">
        <authorList>
            <consortium name="WormBaseParasite"/>
        </authorList>
    </citation>
    <scope>IDENTIFICATION</scope>
</reference>
<dbReference type="Pfam" id="PF00001">
    <property type="entry name" value="7tm_1"/>
    <property type="match status" value="1"/>
</dbReference>
<keyword evidence="11" id="KW-1185">Reference proteome</keyword>
<evidence type="ECO:0000256" key="4">
    <source>
        <dbReference type="ARBA" id="ARBA00023040"/>
    </source>
</evidence>
<dbReference type="PRINTS" id="PR00237">
    <property type="entry name" value="GPCRRHODOPSN"/>
</dbReference>
<dbReference type="SUPFAM" id="SSF81321">
    <property type="entry name" value="Family A G protein-coupled receptor-like"/>
    <property type="match status" value="1"/>
</dbReference>